<reference evidence="1 2" key="1">
    <citation type="journal article" date="2017" name="Int. J. Syst. Evol. Microbiol.">
        <title>Ramlibacter alkalitolerans sp. nov., alkali-tolerant bacterium isolated from soil of ginseng.</title>
        <authorList>
            <person name="Lee D.H."/>
            <person name="Cha C.J."/>
        </authorList>
    </citation>
    <scope>NUCLEOTIDE SEQUENCE [LARGE SCALE GENOMIC DNA]</scope>
    <source>
        <strain evidence="1 2">KACC 19305</strain>
    </source>
</reference>
<sequence>MQPDPHEELTAAIAAERAAWSRVKDSLPGTPGHDGSLWAAWQASVQRCRDARQAVDGAAGVLQGLDGNGRKRDE</sequence>
<name>A0ABS1JTE2_9BURK</name>
<evidence type="ECO:0000313" key="1">
    <source>
        <dbReference type="EMBL" id="MBL0427487.1"/>
    </source>
</evidence>
<evidence type="ECO:0008006" key="3">
    <source>
        <dbReference type="Google" id="ProtNLM"/>
    </source>
</evidence>
<organism evidence="1 2">
    <name type="scientific">Ramlibacter alkalitolerans</name>
    <dbReference type="NCBI Taxonomy" id="2039631"/>
    <lineage>
        <taxon>Bacteria</taxon>
        <taxon>Pseudomonadati</taxon>
        <taxon>Pseudomonadota</taxon>
        <taxon>Betaproteobacteria</taxon>
        <taxon>Burkholderiales</taxon>
        <taxon>Comamonadaceae</taxon>
        <taxon>Ramlibacter</taxon>
    </lineage>
</organism>
<protein>
    <recommendedName>
        <fullName evidence="3">DUF4880 domain-containing protein</fullName>
    </recommendedName>
</protein>
<comment type="caution">
    <text evidence="1">The sequence shown here is derived from an EMBL/GenBank/DDBJ whole genome shotgun (WGS) entry which is preliminary data.</text>
</comment>
<gene>
    <name evidence="1" type="ORF">JI746_20405</name>
</gene>
<dbReference type="Proteomes" id="UP000622707">
    <property type="component" value="Unassembled WGS sequence"/>
</dbReference>
<dbReference type="RefSeq" id="WP_201692120.1">
    <property type="nucleotide sequence ID" value="NZ_JAEQND010000012.1"/>
</dbReference>
<accession>A0ABS1JTE2</accession>
<dbReference type="EMBL" id="JAEQND010000012">
    <property type="protein sequence ID" value="MBL0427487.1"/>
    <property type="molecule type" value="Genomic_DNA"/>
</dbReference>
<keyword evidence="2" id="KW-1185">Reference proteome</keyword>
<proteinExistence type="predicted"/>
<evidence type="ECO:0000313" key="2">
    <source>
        <dbReference type="Proteomes" id="UP000622707"/>
    </source>
</evidence>